<evidence type="ECO:0000313" key="2">
    <source>
        <dbReference type="Proteomes" id="UP000322545"/>
    </source>
</evidence>
<gene>
    <name evidence="1" type="ORF">SAMN05443432_10121</name>
</gene>
<reference evidence="1 2" key="1">
    <citation type="submission" date="2016-11" db="EMBL/GenBank/DDBJ databases">
        <authorList>
            <person name="Varghese N."/>
            <person name="Submissions S."/>
        </authorList>
    </citation>
    <scope>NUCLEOTIDE SEQUENCE [LARGE SCALE GENOMIC DNA]</scope>
    <source>
        <strain evidence="1 2">DSM 28249</strain>
    </source>
</reference>
<dbReference type="PROSITE" id="PS51318">
    <property type="entry name" value="TAT"/>
    <property type="match status" value="1"/>
</dbReference>
<proteinExistence type="predicted"/>
<sequence length="168" mass="17850">MSSCDRRRFLVGPPALIAAAVLSGCGFTPAYGPSGSAGKLLNAVEVSEPMGRAGYLMTRELEDRLGRAGQPRYALVYAIEVSETPVAISRLNLITRYNMLGKVTYALNDLATDQVLTSGTVDNFTSFAASDTTVATEAARRAAEERIVVILSDQVVARLVAAADSFET</sequence>
<organism evidence="1 2">
    <name type="scientific">Roseovarius litoreus</name>
    <dbReference type="NCBI Taxonomy" id="1155722"/>
    <lineage>
        <taxon>Bacteria</taxon>
        <taxon>Pseudomonadati</taxon>
        <taxon>Pseudomonadota</taxon>
        <taxon>Alphaproteobacteria</taxon>
        <taxon>Rhodobacterales</taxon>
        <taxon>Roseobacteraceae</taxon>
        <taxon>Roseovarius</taxon>
    </lineage>
</organism>
<dbReference type="RefSeq" id="WP_149777652.1">
    <property type="nucleotide sequence ID" value="NZ_FRCB01000001.1"/>
</dbReference>
<name>A0A1M6ZEJ5_9RHOB</name>
<dbReference type="PROSITE" id="PS51257">
    <property type="entry name" value="PROKAR_LIPOPROTEIN"/>
    <property type="match status" value="1"/>
</dbReference>
<keyword evidence="1" id="KW-0449">Lipoprotein</keyword>
<dbReference type="AlphaFoldDB" id="A0A1M6ZEJ5"/>
<dbReference type="Proteomes" id="UP000322545">
    <property type="component" value="Unassembled WGS sequence"/>
</dbReference>
<dbReference type="Gene3D" id="3.30.160.150">
    <property type="entry name" value="Lipoprotein like domain"/>
    <property type="match status" value="1"/>
</dbReference>
<protein>
    <submittedName>
        <fullName evidence="1">LPS-assembly lipoprotein</fullName>
    </submittedName>
</protein>
<dbReference type="Pfam" id="PF04390">
    <property type="entry name" value="LptE"/>
    <property type="match status" value="1"/>
</dbReference>
<dbReference type="GO" id="GO:0019867">
    <property type="term" value="C:outer membrane"/>
    <property type="evidence" value="ECO:0007669"/>
    <property type="project" value="InterPro"/>
</dbReference>
<dbReference type="InterPro" id="IPR007485">
    <property type="entry name" value="LPS_assembly_LptE"/>
</dbReference>
<dbReference type="InterPro" id="IPR006311">
    <property type="entry name" value="TAT_signal"/>
</dbReference>
<keyword evidence="2" id="KW-1185">Reference proteome</keyword>
<evidence type="ECO:0000313" key="1">
    <source>
        <dbReference type="EMBL" id="SHL28867.1"/>
    </source>
</evidence>
<accession>A0A1M6ZEJ5</accession>
<dbReference type="GO" id="GO:0043165">
    <property type="term" value="P:Gram-negative-bacterium-type cell outer membrane assembly"/>
    <property type="evidence" value="ECO:0007669"/>
    <property type="project" value="InterPro"/>
</dbReference>
<dbReference type="EMBL" id="FRCB01000001">
    <property type="protein sequence ID" value="SHL28867.1"/>
    <property type="molecule type" value="Genomic_DNA"/>
</dbReference>